<keyword evidence="2" id="KW-1185">Reference proteome</keyword>
<dbReference type="Proteomes" id="UP001154240">
    <property type="component" value="Unassembled WGS sequence"/>
</dbReference>
<dbReference type="RefSeq" id="WP_307632346.1">
    <property type="nucleotide sequence ID" value="NZ_JAPHEH010000001.1"/>
</dbReference>
<evidence type="ECO:0000313" key="1">
    <source>
        <dbReference type="EMBL" id="MDG4475373.1"/>
    </source>
</evidence>
<reference evidence="1" key="1">
    <citation type="journal article" date="2022" name="bioRxiv">
        <title>Thiovibrio frasassiensisgen. nov., sp. nov., an autotrophic, elemental sulfur disproportionating bacterium isolated from sulfidic karst sediment, and proposal of Thiovibrionaceae fam. nov.</title>
        <authorList>
            <person name="Aronson H."/>
            <person name="Thomas C."/>
            <person name="Bhattacharyya M."/>
            <person name="Eckstein S."/>
            <person name="Jensen S."/>
            <person name="Barco R."/>
            <person name="Macalady J."/>
            <person name="Amend J."/>
        </authorList>
    </citation>
    <scope>NUCLEOTIDE SEQUENCE</scope>
    <source>
        <strain evidence="1">RS19-109</strain>
    </source>
</reference>
<protein>
    <submittedName>
        <fullName evidence="1">Uncharacterized protein</fullName>
    </submittedName>
</protein>
<reference evidence="1" key="2">
    <citation type="submission" date="2022-10" db="EMBL/GenBank/DDBJ databases">
        <authorList>
            <person name="Aronson H.S."/>
        </authorList>
    </citation>
    <scope>NUCLEOTIDE SEQUENCE</scope>
    <source>
        <strain evidence="1">RS19-109</strain>
    </source>
</reference>
<proteinExistence type="predicted"/>
<organism evidence="1 2">
    <name type="scientific">Thiovibrio frasassiensis</name>
    <dbReference type="NCBI Taxonomy" id="2984131"/>
    <lineage>
        <taxon>Bacteria</taxon>
        <taxon>Pseudomonadati</taxon>
        <taxon>Thermodesulfobacteriota</taxon>
        <taxon>Desulfobulbia</taxon>
        <taxon>Desulfobulbales</taxon>
        <taxon>Thiovibrionaceae</taxon>
        <taxon>Thiovibrio</taxon>
    </lineage>
</organism>
<sequence length="138" mass="15452">MPIITQVFTQNFKPKTSTQRIKIIAVKGVPRTLENDQTVECIVLKFKIVSGEFEGFIAEIWFKPTHPNLSIANLDIDRLLKTFAAFNVESGRPADLEGCEAKVHLEVRKGTSCEFYSISPLIQVADLEENENLDTALA</sequence>
<dbReference type="AlphaFoldDB" id="A0A9X4RLP2"/>
<name>A0A9X4RLP2_9BACT</name>
<comment type="caution">
    <text evidence="1">The sequence shown here is derived from an EMBL/GenBank/DDBJ whole genome shotgun (WGS) entry which is preliminary data.</text>
</comment>
<dbReference type="EMBL" id="JAPHEH010000001">
    <property type="protein sequence ID" value="MDG4475373.1"/>
    <property type="molecule type" value="Genomic_DNA"/>
</dbReference>
<gene>
    <name evidence="1" type="ORF">OLX77_04260</name>
</gene>
<evidence type="ECO:0000313" key="2">
    <source>
        <dbReference type="Proteomes" id="UP001154240"/>
    </source>
</evidence>
<accession>A0A9X4RLP2</accession>